<dbReference type="Pfam" id="PF01844">
    <property type="entry name" value="HNH"/>
    <property type="match status" value="1"/>
</dbReference>
<keyword evidence="3" id="KW-1185">Reference proteome</keyword>
<dbReference type="OrthoDB" id="9802640at2"/>
<accession>A0A1G8E9R9</accession>
<reference evidence="2 3" key="1">
    <citation type="submission" date="2016-10" db="EMBL/GenBank/DDBJ databases">
        <authorList>
            <person name="de Groot N.N."/>
        </authorList>
    </citation>
    <scope>NUCLEOTIDE SEQUENCE [LARGE SCALE GENOMIC DNA]</scope>
    <source>
        <strain evidence="2 3">NP_1H</strain>
    </source>
</reference>
<name>A0A1G8E9R9_9MICC</name>
<dbReference type="CDD" id="cd00085">
    <property type="entry name" value="HNHc"/>
    <property type="match status" value="1"/>
</dbReference>
<dbReference type="GO" id="GO:0004519">
    <property type="term" value="F:endonuclease activity"/>
    <property type="evidence" value="ECO:0007669"/>
    <property type="project" value="InterPro"/>
</dbReference>
<dbReference type="GO" id="GO:0003676">
    <property type="term" value="F:nucleic acid binding"/>
    <property type="evidence" value="ECO:0007669"/>
    <property type="project" value="InterPro"/>
</dbReference>
<evidence type="ECO:0000259" key="1">
    <source>
        <dbReference type="Pfam" id="PF01844"/>
    </source>
</evidence>
<dbReference type="GO" id="GO:0008270">
    <property type="term" value="F:zinc ion binding"/>
    <property type="evidence" value="ECO:0007669"/>
    <property type="project" value="InterPro"/>
</dbReference>
<evidence type="ECO:0000313" key="2">
    <source>
        <dbReference type="EMBL" id="SDH66655.1"/>
    </source>
</evidence>
<dbReference type="EMBL" id="FNDT01000002">
    <property type="protein sequence ID" value="SDH66655.1"/>
    <property type="molecule type" value="Genomic_DNA"/>
</dbReference>
<proteinExistence type="predicted"/>
<dbReference type="AlphaFoldDB" id="A0A1G8E9R9"/>
<dbReference type="InterPro" id="IPR002711">
    <property type="entry name" value="HNH"/>
</dbReference>
<feature type="domain" description="HNH" evidence="1">
    <location>
        <begin position="195"/>
        <end position="251"/>
    </location>
</feature>
<sequence length="295" mass="32411">MTAVILAWNPEKWNWDGAYRTAVAAVRDSGRHLRPWPLEGDGDLPAGAEAWLLVQGDRPNQRGLIGHGVTVSDPYAGKHPDSDDGGGPVTYVSIEFDLLLPEGEQLRTETLAALIPTVPWEAAPGSGSRIPPEVESTVRDAWGRHLRDSTWGERGELEVVPGVCPDESLARIYVNRYERRAEDRRQAIALHGPNCQACGFDFEATYGPEGAGLVHVHHTVPVSRLAWNYELDPRTDLVPLCPNCHYMAHRRSDPYTVAELRRMVSTAGHLPGAVVTDAQLAAQEAARRITSSRPE</sequence>
<dbReference type="InterPro" id="IPR003615">
    <property type="entry name" value="HNH_nuc"/>
</dbReference>
<dbReference type="Gene3D" id="1.10.30.50">
    <property type="match status" value="1"/>
</dbReference>
<evidence type="ECO:0000313" key="3">
    <source>
        <dbReference type="Proteomes" id="UP000199258"/>
    </source>
</evidence>
<dbReference type="Proteomes" id="UP000199258">
    <property type="component" value="Unassembled WGS sequence"/>
</dbReference>
<protein>
    <submittedName>
        <fullName evidence="2">5-methylcytosine-specific restriction enzyme A</fullName>
    </submittedName>
</protein>
<dbReference type="STRING" id="335973.SAMN04488693_10228"/>
<gene>
    <name evidence="2" type="ORF">SAMN04488693_10228</name>
</gene>
<organism evidence="2 3">
    <name type="scientific">Arthrobacter subterraneus</name>
    <dbReference type="NCBI Taxonomy" id="335973"/>
    <lineage>
        <taxon>Bacteria</taxon>
        <taxon>Bacillati</taxon>
        <taxon>Actinomycetota</taxon>
        <taxon>Actinomycetes</taxon>
        <taxon>Micrococcales</taxon>
        <taxon>Micrococcaceae</taxon>
        <taxon>Arthrobacter</taxon>
    </lineage>
</organism>
<dbReference type="RefSeq" id="WP_090584540.1">
    <property type="nucleotide sequence ID" value="NZ_FNDT01000002.1"/>
</dbReference>